<evidence type="ECO:0000313" key="2">
    <source>
        <dbReference type="EMBL" id="PCG72249.1"/>
    </source>
</evidence>
<dbReference type="SUPFAM" id="SSF63748">
    <property type="entry name" value="Tudor/PWWP/MBT"/>
    <property type="match status" value="1"/>
</dbReference>
<dbReference type="InterPro" id="IPR002999">
    <property type="entry name" value="Tudor"/>
</dbReference>
<gene>
    <name evidence="2" type="ORF">B5V51_991</name>
</gene>
<evidence type="ECO:0000259" key="1">
    <source>
        <dbReference type="Pfam" id="PF00567"/>
    </source>
</evidence>
<dbReference type="InterPro" id="IPR050621">
    <property type="entry name" value="Tudor_domain_containing"/>
</dbReference>
<dbReference type="GO" id="GO:0034587">
    <property type="term" value="P:piRNA processing"/>
    <property type="evidence" value="ECO:0007669"/>
    <property type="project" value="TreeGrafter"/>
</dbReference>
<dbReference type="GO" id="GO:0043186">
    <property type="term" value="C:P granule"/>
    <property type="evidence" value="ECO:0007669"/>
    <property type="project" value="TreeGrafter"/>
</dbReference>
<dbReference type="AlphaFoldDB" id="A0A2A4JK98"/>
<proteinExistence type="predicted"/>
<feature type="domain" description="Tudor" evidence="1">
    <location>
        <begin position="33"/>
        <end position="124"/>
    </location>
</feature>
<comment type="caution">
    <text evidence="2">The sequence shown here is derived from an EMBL/GenBank/DDBJ whole genome shotgun (WGS) entry which is preliminary data.</text>
</comment>
<dbReference type="GO" id="GO:0007283">
    <property type="term" value="P:spermatogenesis"/>
    <property type="evidence" value="ECO:0007669"/>
    <property type="project" value="TreeGrafter"/>
</dbReference>
<sequence length="164" mass="18057">MTSLEGDADVFPADCVHFTESIPAVSLRAVRPGAMLEVIVGEVYSPSHFWLIRLGDHYNIAMEDMMDEMTHYYNGEGRSRTLARGAVRVGHYCSSLYERDWHRSLIVKIIDSDTVKVRHVDYGTPPTGSHLYWYCVLMCSAGSRGDEPGAPDSGTGGGATLANE</sequence>
<dbReference type="PANTHER" id="PTHR22948">
    <property type="entry name" value="TUDOR DOMAIN CONTAINING PROTEIN"/>
    <property type="match status" value="1"/>
</dbReference>
<dbReference type="PANTHER" id="PTHR22948:SF29">
    <property type="entry name" value="FI02030P-RELATED"/>
    <property type="match status" value="1"/>
</dbReference>
<dbReference type="GO" id="GO:0030719">
    <property type="term" value="P:P granule organization"/>
    <property type="evidence" value="ECO:0007669"/>
    <property type="project" value="TreeGrafter"/>
</dbReference>
<dbReference type="STRING" id="7102.A0A2A4JK98"/>
<dbReference type="Pfam" id="PF00567">
    <property type="entry name" value="TUDOR"/>
    <property type="match status" value="1"/>
</dbReference>
<accession>A0A2A4JK98</accession>
<protein>
    <recommendedName>
        <fullName evidence="1">Tudor domain-containing protein</fullName>
    </recommendedName>
</protein>
<name>A0A2A4JK98_HELVI</name>
<dbReference type="Gene3D" id="2.30.30.140">
    <property type="match status" value="1"/>
</dbReference>
<organism evidence="2">
    <name type="scientific">Heliothis virescens</name>
    <name type="common">Tobacco budworm moth</name>
    <dbReference type="NCBI Taxonomy" id="7102"/>
    <lineage>
        <taxon>Eukaryota</taxon>
        <taxon>Metazoa</taxon>
        <taxon>Ecdysozoa</taxon>
        <taxon>Arthropoda</taxon>
        <taxon>Hexapoda</taxon>
        <taxon>Insecta</taxon>
        <taxon>Pterygota</taxon>
        <taxon>Neoptera</taxon>
        <taxon>Endopterygota</taxon>
        <taxon>Lepidoptera</taxon>
        <taxon>Glossata</taxon>
        <taxon>Ditrysia</taxon>
        <taxon>Noctuoidea</taxon>
        <taxon>Noctuidae</taxon>
        <taxon>Heliothinae</taxon>
        <taxon>Heliothis</taxon>
    </lineage>
</organism>
<reference evidence="2" key="1">
    <citation type="submission" date="2017-09" db="EMBL/GenBank/DDBJ databases">
        <title>Contemporary evolution of a Lepidopteran species, Heliothis virescens, in response to modern agricultural practices.</title>
        <authorList>
            <person name="Fritz M.L."/>
            <person name="Deyonke A.M."/>
            <person name="Papanicolaou A."/>
            <person name="Micinski S."/>
            <person name="Westbrook J."/>
            <person name="Gould F."/>
        </authorList>
    </citation>
    <scope>NUCLEOTIDE SEQUENCE [LARGE SCALE GENOMIC DNA]</scope>
    <source>
        <strain evidence="2">HvINT-</strain>
        <tissue evidence="2">Whole body</tissue>
    </source>
</reference>
<dbReference type="EMBL" id="NWSH01001174">
    <property type="protein sequence ID" value="PCG72249.1"/>
    <property type="molecule type" value="Genomic_DNA"/>
</dbReference>